<protein>
    <recommendedName>
        <fullName evidence="1">BioF2-like acetyltransferase domain-containing protein</fullName>
    </recommendedName>
</protein>
<evidence type="ECO:0000313" key="3">
    <source>
        <dbReference type="Proteomes" id="UP000230108"/>
    </source>
</evidence>
<proteinExistence type="predicted"/>
<dbReference type="InterPro" id="IPR016181">
    <property type="entry name" value="Acyl_CoA_acyltransferase"/>
</dbReference>
<comment type="caution">
    <text evidence="2">The sequence shown here is derived from an EMBL/GenBank/DDBJ whole genome shotgun (WGS) entry which is preliminary data.</text>
</comment>
<dbReference type="AlphaFoldDB" id="A0A2M7QBK2"/>
<sequence>MFSVKRLSQYPQGVVVCPFQSSWYLDIYSKHFSHTDNVLLLDVYDNEEMVAWGAFEKVNDSVIFLGMKKVEENQEITDFGDITVLQPDADYPSVWTAICEYFKMQGITKIQLDYVKEDSETYQFFQTNPQSVITKQEVSPFITLPASWEEYLESLERTDRKELKRKLRRIETQPFKFIVQNTVTEAQFGEFIRLHRLSDSAKNKFMTNKMRNFFWDLSQAPKAGEWRTTFYFLTLNDVYAAAVFTFISDSKILMYNSGFDPSMGYYSVGLILKTMIIKRAIEDKKKIVDFLRGNERYKYDLGARNLGLFRLAIDIIL</sequence>
<dbReference type="Pfam" id="PF13480">
    <property type="entry name" value="Acetyltransf_6"/>
    <property type="match status" value="1"/>
</dbReference>
<dbReference type="Gene3D" id="3.40.630.30">
    <property type="match status" value="1"/>
</dbReference>
<organism evidence="2 3">
    <name type="scientific">Candidatus Roizmanbacteria bacterium CG_4_10_14_0_8_um_filter_39_9</name>
    <dbReference type="NCBI Taxonomy" id="1974829"/>
    <lineage>
        <taxon>Bacteria</taxon>
        <taxon>Candidatus Roizmaniibacteriota</taxon>
    </lineage>
</organism>
<evidence type="ECO:0000259" key="1">
    <source>
        <dbReference type="Pfam" id="PF13480"/>
    </source>
</evidence>
<feature type="domain" description="BioF2-like acetyltransferase" evidence="1">
    <location>
        <begin position="160"/>
        <end position="298"/>
    </location>
</feature>
<evidence type="ECO:0000313" key="2">
    <source>
        <dbReference type="EMBL" id="PIY68604.1"/>
    </source>
</evidence>
<accession>A0A2M7QBK2</accession>
<dbReference type="Proteomes" id="UP000230108">
    <property type="component" value="Unassembled WGS sequence"/>
</dbReference>
<dbReference type="EMBL" id="PFLF01000108">
    <property type="protein sequence ID" value="PIY68604.1"/>
    <property type="molecule type" value="Genomic_DNA"/>
</dbReference>
<dbReference type="InterPro" id="IPR038740">
    <property type="entry name" value="BioF2-like_GNAT_dom"/>
</dbReference>
<gene>
    <name evidence="2" type="ORF">COY90_05065</name>
</gene>
<reference evidence="3" key="1">
    <citation type="submission" date="2017-09" db="EMBL/GenBank/DDBJ databases">
        <title>Depth-based differentiation of microbial function through sediment-hosted aquifers and enrichment of novel symbionts in the deep terrestrial subsurface.</title>
        <authorList>
            <person name="Probst A.J."/>
            <person name="Ladd B."/>
            <person name="Jarett J.K."/>
            <person name="Geller-Mcgrath D.E."/>
            <person name="Sieber C.M.K."/>
            <person name="Emerson J.B."/>
            <person name="Anantharaman K."/>
            <person name="Thomas B.C."/>
            <person name="Malmstrom R."/>
            <person name="Stieglmeier M."/>
            <person name="Klingl A."/>
            <person name="Woyke T."/>
            <person name="Ryan C.M."/>
            <person name="Banfield J.F."/>
        </authorList>
    </citation>
    <scope>NUCLEOTIDE SEQUENCE [LARGE SCALE GENOMIC DNA]</scope>
</reference>
<name>A0A2M7QBK2_9BACT</name>
<dbReference type="SUPFAM" id="SSF55729">
    <property type="entry name" value="Acyl-CoA N-acyltransferases (Nat)"/>
    <property type="match status" value="1"/>
</dbReference>